<name>A0A6J7VVW3_9ZZZZ</name>
<dbReference type="AlphaFoldDB" id="A0A6J7VVW3"/>
<reference evidence="3" key="1">
    <citation type="submission" date="2020-05" db="EMBL/GenBank/DDBJ databases">
        <authorList>
            <person name="Chiriac C."/>
            <person name="Salcher M."/>
            <person name="Ghai R."/>
            <person name="Kavagutti S V."/>
        </authorList>
    </citation>
    <scope>NUCLEOTIDE SEQUENCE</scope>
</reference>
<accession>A0A6J7VVW3</accession>
<keyword evidence="1" id="KW-1133">Transmembrane helix</keyword>
<feature type="transmembrane region" description="Helical" evidence="1">
    <location>
        <begin position="68"/>
        <end position="89"/>
    </location>
</feature>
<proteinExistence type="predicted"/>
<dbReference type="EMBL" id="CAEZSM010000031">
    <property type="protein sequence ID" value="CAB4538931.1"/>
    <property type="molecule type" value="Genomic_DNA"/>
</dbReference>
<organism evidence="3">
    <name type="scientific">freshwater metagenome</name>
    <dbReference type="NCBI Taxonomy" id="449393"/>
    <lineage>
        <taxon>unclassified sequences</taxon>
        <taxon>metagenomes</taxon>
        <taxon>ecological metagenomes</taxon>
    </lineage>
</organism>
<keyword evidence="1" id="KW-0812">Transmembrane</keyword>
<evidence type="ECO:0000256" key="1">
    <source>
        <dbReference type="SAM" id="Phobius"/>
    </source>
</evidence>
<evidence type="ECO:0000313" key="3">
    <source>
        <dbReference type="EMBL" id="CAB5114877.1"/>
    </source>
</evidence>
<gene>
    <name evidence="2" type="ORF">UFOPK1438_00361</name>
    <name evidence="3" type="ORF">UFOPK4424_00385</name>
</gene>
<keyword evidence="1" id="KW-0472">Membrane</keyword>
<dbReference type="EMBL" id="CAFBRW010000056">
    <property type="protein sequence ID" value="CAB5114877.1"/>
    <property type="molecule type" value="Genomic_DNA"/>
</dbReference>
<evidence type="ECO:0000313" key="2">
    <source>
        <dbReference type="EMBL" id="CAB4538931.1"/>
    </source>
</evidence>
<sequence>MSATTATKPLIQGPGLKAPGIVVMQFFFIALFTLIELVFRSGVGIVTGIAICAALYGGLRFGRPGTTYVSVVTPPIAFAVSLFALTLIFDGFKPSRVGIDVIAGLASEAPFLIISALYGWFIYFNEKAKTRPSRKKSA</sequence>
<feature type="transmembrane region" description="Helical" evidence="1">
    <location>
        <begin position="101"/>
        <end position="124"/>
    </location>
</feature>
<feature type="transmembrane region" description="Helical" evidence="1">
    <location>
        <begin position="26"/>
        <end position="56"/>
    </location>
</feature>
<protein>
    <submittedName>
        <fullName evidence="3">Unannotated protein</fullName>
    </submittedName>
</protein>